<evidence type="ECO:0000256" key="1">
    <source>
        <dbReference type="ARBA" id="ARBA00023125"/>
    </source>
</evidence>
<feature type="compositionally biased region" description="Basic residues" evidence="2">
    <location>
        <begin position="57"/>
        <end position="69"/>
    </location>
</feature>
<evidence type="ECO:0000259" key="3">
    <source>
        <dbReference type="Pfam" id="PF11774"/>
    </source>
</evidence>
<sequence>MAQKVQVALVDDLDGSEATQTVKFAFEGREYEIDLSDKNAEKLSKALRPYLDKARRVGGRKTRVGRPGRRAAASREESQAIRAWARRQGIQISDRGRIPADVQRRYEQAHRK</sequence>
<evidence type="ECO:0000259" key="4">
    <source>
        <dbReference type="Pfam" id="PF23359"/>
    </source>
</evidence>
<name>A0A4D4JBP6_9PSEU</name>
<dbReference type="OrthoDB" id="4113332at2"/>
<dbReference type="AlphaFoldDB" id="A0A4D4JBP6"/>
<dbReference type="InterPro" id="IPR055370">
    <property type="entry name" value="Lsr2_DNA-bd"/>
</dbReference>
<dbReference type="RefSeq" id="WP_137814849.1">
    <property type="nucleotide sequence ID" value="NZ_BJFL01000017.1"/>
</dbReference>
<evidence type="ECO:0000313" key="6">
    <source>
        <dbReference type="Proteomes" id="UP000298860"/>
    </source>
</evidence>
<dbReference type="InterPro" id="IPR042261">
    <property type="entry name" value="Lsr2-like_dimerization"/>
</dbReference>
<protein>
    <submittedName>
        <fullName evidence="5">Lsr2 family protein</fullName>
    </submittedName>
</protein>
<dbReference type="Gene3D" id="4.10.320.10">
    <property type="entry name" value="E3-binding domain"/>
    <property type="match status" value="1"/>
</dbReference>
<dbReference type="Proteomes" id="UP000298860">
    <property type="component" value="Unassembled WGS sequence"/>
</dbReference>
<evidence type="ECO:0000313" key="5">
    <source>
        <dbReference type="EMBL" id="GDY31799.1"/>
    </source>
</evidence>
<dbReference type="GO" id="GO:0003677">
    <property type="term" value="F:DNA binding"/>
    <property type="evidence" value="ECO:0007669"/>
    <property type="project" value="UniProtKB-KW"/>
</dbReference>
<dbReference type="EMBL" id="BJFL01000017">
    <property type="protein sequence ID" value="GDY31799.1"/>
    <property type="molecule type" value="Genomic_DNA"/>
</dbReference>
<dbReference type="InterPro" id="IPR024412">
    <property type="entry name" value="Lsr2_dim_dom"/>
</dbReference>
<keyword evidence="6" id="KW-1185">Reference proteome</keyword>
<dbReference type="Pfam" id="PF23359">
    <property type="entry name" value="Lsr2_DNA-bd"/>
    <property type="match status" value="1"/>
</dbReference>
<feature type="domain" description="Lsr2 DNA-binding" evidence="4">
    <location>
        <begin position="74"/>
        <end position="109"/>
    </location>
</feature>
<feature type="domain" description="Lsr2 dimerization" evidence="3">
    <location>
        <begin position="1"/>
        <end position="58"/>
    </location>
</feature>
<comment type="caution">
    <text evidence="5">The sequence shown here is derived from an EMBL/GenBank/DDBJ whole genome shotgun (WGS) entry which is preliminary data.</text>
</comment>
<dbReference type="Gene3D" id="3.30.60.230">
    <property type="entry name" value="Lsr2, dimerization domain"/>
    <property type="match status" value="1"/>
</dbReference>
<keyword evidence="1" id="KW-0238">DNA-binding</keyword>
<dbReference type="GO" id="GO:0016746">
    <property type="term" value="F:acyltransferase activity"/>
    <property type="evidence" value="ECO:0007669"/>
    <property type="project" value="InterPro"/>
</dbReference>
<feature type="region of interest" description="Disordered" evidence="2">
    <location>
        <begin position="57"/>
        <end position="78"/>
    </location>
</feature>
<evidence type="ECO:0000256" key="2">
    <source>
        <dbReference type="SAM" id="MobiDB-lite"/>
    </source>
</evidence>
<reference evidence="6" key="1">
    <citation type="submission" date="2019-04" db="EMBL/GenBank/DDBJ databases">
        <title>Draft genome sequence of Pseudonocardiaceae bacterium SL3-2-4.</title>
        <authorList>
            <person name="Ningsih F."/>
            <person name="Yokota A."/>
            <person name="Sakai Y."/>
            <person name="Nanatani K."/>
            <person name="Yabe S."/>
            <person name="Oetari A."/>
            <person name="Sjamsuridzal W."/>
        </authorList>
    </citation>
    <scope>NUCLEOTIDE SEQUENCE [LARGE SCALE GENOMIC DNA]</scope>
    <source>
        <strain evidence="6">SL3-2-4</strain>
    </source>
</reference>
<accession>A0A4D4JBP6</accession>
<dbReference type="Pfam" id="PF11774">
    <property type="entry name" value="Lsr2"/>
    <property type="match status" value="1"/>
</dbReference>
<dbReference type="InterPro" id="IPR036625">
    <property type="entry name" value="E3-bd_dom_sf"/>
</dbReference>
<proteinExistence type="predicted"/>
<gene>
    <name evidence="5" type="ORF">GTS_34320</name>
</gene>
<organism evidence="5 6">
    <name type="scientific">Gandjariella thermophila</name>
    <dbReference type="NCBI Taxonomy" id="1931992"/>
    <lineage>
        <taxon>Bacteria</taxon>
        <taxon>Bacillati</taxon>
        <taxon>Actinomycetota</taxon>
        <taxon>Actinomycetes</taxon>
        <taxon>Pseudonocardiales</taxon>
        <taxon>Pseudonocardiaceae</taxon>
        <taxon>Gandjariella</taxon>
    </lineage>
</organism>